<evidence type="ECO:0000313" key="3">
    <source>
        <dbReference type="Proteomes" id="UP000646548"/>
    </source>
</evidence>
<gene>
    <name evidence="2" type="ORF">FQA47_012819</name>
</gene>
<dbReference type="AlphaFoldDB" id="A0A834FEE0"/>
<evidence type="ECO:0000256" key="1">
    <source>
        <dbReference type="SAM" id="MobiDB-lite"/>
    </source>
</evidence>
<dbReference type="EMBL" id="WKFB01000209">
    <property type="protein sequence ID" value="KAF6731601.1"/>
    <property type="molecule type" value="Genomic_DNA"/>
</dbReference>
<accession>A0A834FEE0</accession>
<organism evidence="2 3">
    <name type="scientific">Oryzias melastigma</name>
    <name type="common">Marine medaka</name>
    <dbReference type="NCBI Taxonomy" id="30732"/>
    <lineage>
        <taxon>Eukaryota</taxon>
        <taxon>Metazoa</taxon>
        <taxon>Chordata</taxon>
        <taxon>Craniata</taxon>
        <taxon>Vertebrata</taxon>
        <taxon>Euteleostomi</taxon>
        <taxon>Actinopterygii</taxon>
        <taxon>Neopterygii</taxon>
        <taxon>Teleostei</taxon>
        <taxon>Neoteleostei</taxon>
        <taxon>Acanthomorphata</taxon>
        <taxon>Ovalentaria</taxon>
        <taxon>Atherinomorphae</taxon>
        <taxon>Beloniformes</taxon>
        <taxon>Adrianichthyidae</taxon>
        <taxon>Oryziinae</taxon>
        <taxon>Oryzias</taxon>
    </lineage>
</organism>
<feature type="region of interest" description="Disordered" evidence="1">
    <location>
        <begin position="32"/>
        <end position="66"/>
    </location>
</feature>
<feature type="compositionally biased region" description="Basic and acidic residues" evidence="1">
    <location>
        <begin position="47"/>
        <end position="66"/>
    </location>
</feature>
<evidence type="ECO:0000313" key="2">
    <source>
        <dbReference type="EMBL" id="KAF6731601.1"/>
    </source>
</evidence>
<sequence length="66" mass="7954">MQADPGQQTAEERRKWKHQHYLFDRGESGWAKTLSDAQRPHAHKLRTSVEERRKEGKERPRFDRLV</sequence>
<proteinExistence type="predicted"/>
<comment type="caution">
    <text evidence="2">The sequence shown here is derived from an EMBL/GenBank/DDBJ whole genome shotgun (WGS) entry which is preliminary data.</text>
</comment>
<reference evidence="2" key="1">
    <citation type="journal article" name="BMC Genomics">
        <title>Long-read sequencing and de novo genome assembly of marine medaka (Oryzias melastigma).</title>
        <authorList>
            <person name="Liang P."/>
            <person name="Saqib H.S.A."/>
            <person name="Ni X."/>
            <person name="Shen Y."/>
        </authorList>
    </citation>
    <scope>NUCLEOTIDE SEQUENCE</scope>
    <source>
        <strain evidence="2">Bigg-433</strain>
    </source>
</reference>
<name>A0A834FEE0_ORYME</name>
<dbReference type="Proteomes" id="UP000646548">
    <property type="component" value="Unassembled WGS sequence"/>
</dbReference>
<protein>
    <submittedName>
        <fullName evidence="2">Uncharacterized protein</fullName>
    </submittedName>
</protein>